<comment type="caution">
    <text evidence="1">The sequence shown here is derived from an EMBL/GenBank/DDBJ whole genome shotgun (WGS) entry which is preliminary data.</text>
</comment>
<keyword evidence="2" id="KW-1185">Reference proteome</keyword>
<dbReference type="EMBL" id="CM039432">
    <property type="protein sequence ID" value="KAI4333737.1"/>
    <property type="molecule type" value="Genomic_DNA"/>
</dbReference>
<gene>
    <name evidence="1" type="ORF">L6164_018507</name>
</gene>
<evidence type="ECO:0000313" key="1">
    <source>
        <dbReference type="EMBL" id="KAI4333737.1"/>
    </source>
</evidence>
<organism evidence="1 2">
    <name type="scientific">Bauhinia variegata</name>
    <name type="common">Purple orchid tree</name>
    <name type="synonym">Phanera variegata</name>
    <dbReference type="NCBI Taxonomy" id="167791"/>
    <lineage>
        <taxon>Eukaryota</taxon>
        <taxon>Viridiplantae</taxon>
        <taxon>Streptophyta</taxon>
        <taxon>Embryophyta</taxon>
        <taxon>Tracheophyta</taxon>
        <taxon>Spermatophyta</taxon>
        <taxon>Magnoliopsida</taxon>
        <taxon>eudicotyledons</taxon>
        <taxon>Gunneridae</taxon>
        <taxon>Pentapetalae</taxon>
        <taxon>rosids</taxon>
        <taxon>fabids</taxon>
        <taxon>Fabales</taxon>
        <taxon>Fabaceae</taxon>
        <taxon>Cercidoideae</taxon>
        <taxon>Cercideae</taxon>
        <taxon>Bauhiniinae</taxon>
        <taxon>Bauhinia</taxon>
    </lineage>
</organism>
<proteinExistence type="predicted"/>
<name>A0ACB9NCT2_BAUVA</name>
<evidence type="ECO:0000313" key="2">
    <source>
        <dbReference type="Proteomes" id="UP000828941"/>
    </source>
</evidence>
<sequence length="85" mass="9093">MKSHAIIIPILEEKTSVNLIDMVHLGWGNQVNFPLSSWIKSFAIIIPIIKGSFKSALQPGSDGHVLICAESGSSKVTVSSFDAIA</sequence>
<dbReference type="Proteomes" id="UP000828941">
    <property type="component" value="Chromosome 7"/>
</dbReference>
<protein>
    <submittedName>
        <fullName evidence="1">Uncharacterized protein</fullName>
    </submittedName>
</protein>
<reference evidence="1 2" key="1">
    <citation type="journal article" date="2022" name="DNA Res.">
        <title>Chromosomal-level genome assembly of the orchid tree Bauhinia variegata (Leguminosae; Cercidoideae) supports the allotetraploid origin hypothesis of Bauhinia.</title>
        <authorList>
            <person name="Zhong Y."/>
            <person name="Chen Y."/>
            <person name="Zheng D."/>
            <person name="Pang J."/>
            <person name="Liu Y."/>
            <person name="Luo S."/>
            <person name="Meng S."/>
            <person name="Qian L."/>
            <person name="Wei D."/>
            <person name="Dai S."/>
            <person name="Zhou R."/>
        </authorList>
    </citation>
    <scope>NUCLEOTIDE SEQUENCE [LARGE SCALE GENOMIC DNA]</scope>
    <source>
        <strain evidence="1">BV-YZ2020</strain>
    </source>
</reference>
<accession>A0ACB9NCT2</accession>